<sequence>MMSEDAEELTSNENVKTAARDVSYSGDKDVENVEVVSGSTEAADSNNRNQSGALSHLNIKILDQNDFEKQVEHDADKAIHEKEMEIEEKRFAKANDKYLKFKGKLLALQKRLQHSNLKISEKIRIGVQIEDLEENEIMQSLKDLEDIKARMKKLKMNMQPAQTGSAESDIPQQLPDETREEYLIRTGKITAFGTANAFIEENNDVDKMQVPTPKNLVMPGFNNIAALNEKQEPNSSDLDSIEILGENADSGRTPKRTYKTSKANAEEEGDNGDFKIDYDEINSDDVVDDSDVIDEMYTDDEIDVPQRKKRSKQTSTEESAIDSLDDGNEKFYNKRLDKWVRQRSALRLKNSPDYIDDPSVPEWYKPHPTIKDAILNDRFRLPGDIFPSLFDYQKTCVQWLSELYSQKTGGIIGDEMGLGKTIQMISFLAGLHYSQNLKGPILVVCPATVLRQWCNEFHRWWPPFRAVILHSIGEGLSKTKNSKRSAEDDEDDEDLYDLENEDYGSVATLGRTKDNKKVRELVEKVVKDGHVIITTYAGVRMYAKYLLPVKWGYVVLDEGHKIRNPDSFITITCKQLKTPNRIILSGTPIQNNLIELWSLFDFVFPGRLGTLPVFQRQFCVPINLGGYANATNVQVQAGYKCAVILKDLVSPYLLRRVKTDVAKDLPKKTEMVLFCKLTPEQRRLYKKFIDSTDLKRILEGKRNALFGIDMLRKICNHPNLVDLNLKDKKITKLPSIEELSSKSGKIQVVMALLELWKKEDRKTLIFTQTKQMLNILQQLLDRLNESNEGEYKYMRMDGSTPIIQRQSLVDQFNMNPQYRVFLLTTRVGGLGVNLTGASRVIIYDPDWNPSTDMQARERAWRLGQKQDVAIYRLIMASSIEEKIYHRQIFKQFLTNKILKDPKQKRFFKMTDMYDLFTLGDDDVKGTETADLFGADEQTFDGIKERKTKFKSRLTNSKYNTNIAPDIKDEGDDDFLKATRLAGVSGLEEYNDDQVREKSMFDDDDSRTRDPSSGSGNEKNIMSEIFRKTGIHSAVEHDSILDKGNYNSGSASSMALIDNEATRIANEAVAALKKSRSLTKKSNFAVPTWTGKFGAAGKFNGVNNNKRRKLPQSQISISERSASPTSSNSILANLKAKKEATSKRPASQPQNLITQLSSYMADVDGNFSKSSQILEHLDVDLSDEKTVKVVRNMLKSICSWDKERKGWVLNPEFR</sequence>
<dbReference type="Proteomes" id="UP000186136">
    <property type="component" value="Unassembled WGS sequence"/>
</dbReference>
<evidence type="ECO:0000256" key="7">
    <source>
        <dbReference type="ARBA" id="ARBA00022840"/>
    </source>
</evidence>
<name>A0A1Q2YDK9_9ASCO</name>
<reference evidence="14 15" key="1">
    <citation type="submission" date="2016-08" db="EMBL/GenBank/DDBJ databases">
        <title>Whole genome shotgun sequence of Pichia membranifaciens KS47-1.</title>
        <authorList>
            <person name="Konishi M."/>
            <person name="Ishida M."/>
            <person name="Arakawa T."/>
            <person name="Kato Y."/>
            <person name="Horiuchi J."/>
        </authorList>
    </citation>
    <scope>NUCLEOTIDE SEQUENCE [LARGE SCALE GENOMIC DNA]</scope>
    <source>
        <strain evidence="14 15">KS47-1</strain>
    </source>
</reference>
<dbReference type="CDD" id="cd18000">
    <property type="entry name" value="DEXHc_ERCC6"/>
    <property type="match status" value="1"/>
</dbReference>
<dbReference type="GO" id="GO:0005524">
    <property type="term" value="F:ATP binding"/>
    <property type="evidence" value="ECO:0007669"/>
    <property type="project" value="InterPro"/>
</dbReference>
<feature type="domain" description="Helicase ATP-binding" evidence="12">
    <location>
        <begin position="401"/>
        <end position="606"/>
    </location>
</feature>
<evidence type="ECO:0000313" key="15">
    <source>
        <dbReference type="Proteomes" id="UP000186136"/>
    </source>
</evidence>
<dbReference type="PROSITE" id="PS51450">
    <property type="entry name" value="LRR"/>
    <property type="match status" value="1"/>
</dbReference>
<evidence type="ECO:0000256" key="5">
    <source>
        <dbReference type="ARBA" id="ARBA00022801"/>
    </source>
</evidence>
<dbReference type="GO" id="GO:0005634">
    <property type="term" value="C:nucleus"/>
    <property type="evidence" value="ECO:0007669"/>
    <property type="project" value="TreeGrafter"/>
</dbReference>
<evidence type="ECO:0000259" key="13">
    <source>
        <dbReference type="PROSITE" id="PS51194"/>
    </source>
</evidence>
<dbReference type="InterPro" id="IPR001611">
    <property type="entry name" value="Leu-rich_rpt"/>
</dbReference>
<dbReference type="Pfam" id="PF00271">
    <property type="entry name" value="Helicase_C"/>
    <property type="match status" value="1"/>
</dbReference>
<dbReference type="CDD" id="cd18793">
    <property type="entry name" value="SF2_C_SNF"/>
    <property type="match status" value="1"/>
</dbReference>
<evidence type="ECO:0008006" key="16">
    <source>
        <dbReference type="Google" id="ProtNLM"/>
    </source>
</evidence>
<feature type="region of interest" description="Disordered" evidence="11">
    <location>
        <begin position="245"/>
        <end position="322"/>
    </location>
</feature>
<dbReference type="Pfam" id="PF00176">
    <property type="entry name" value="SNF2-rel_dom"/>
    <property type="match status" value="1"/>
</dbReference>
<dbReference type="InterPro" id="IPR038718">
    <property type="entry name" value="SNF2-like_sf"/>
</dbReference>
<evidence type="ECO:0000256" key="11">
    <source>
        <dbReference type="SAM" id="MobiDB-lite"/>
    </source>
</evidence>
<keyword evidence="9" id="KW-0234">DNA repair</keyword>
<keyword evidence="3" id="KW-0547">Nucleotide-binding</keyword>
<keyword evidence="5" id="KW-0378">Hydrolase</keyword>
<dbReference type="InterPro" id="IPR027417">
    <property type="entry name" value="P-loop_NTPase"/>
</dbReference>
<dbReference type="PROSITE" id="PS51194">
    <property type="entry name" value="HELICASE_CTER"/>
    <property type="match status" value="1"/>
</dbReference>
<dbReference type="GO" id="GO:0008094">
    <property type="term" value="F:ATP-dependent activity, acting on DNA"/>
    <property type="evidence" value="ECO:0007669"/>
    <property type="project" value="TreeGrafter"/>
</dbReference>
<dbReference type="SMART" id="SM00487">
    <property type="entry name" value="DEXDc"/>
    <property type="match status" value="1"/>
</dbReference>
<evidence type="ECO:0000256" key="3">
    <source>
        <dbReference type="ARBA" id="ARBA00022741"/>
    </source>
</evidence>
<dbReference type="FunFam" id="3.40.50.10810:FF:000039">
    <property type="entry name" value="DNA repair protein Rhp26/Rad26"/>
    <property type="match status" value="1"/>
</dbReference>
<feature type="domain" description="Helicase C-terminal" evidence="13">
    <location>
        <begin position="747"/>
        <end position="913"/>
    </location>
</feature>
<protein>
    <recommendedName>
        <fullName evidence="16">DNA repair and recombination protein</fullName>
    </recommendedName>
</protein>
<keyword evidence="10" id="KW-0539">Nucleus</keyword>
<evidence type="ECO:0000259" key="12">
    <source>
        <dbReference type="PROSITE" id="PS51192"/>
    </source>
</evidence>
<feature type="region of interest" description="Disordered" evidence="11">
    <location>
        <begin position="992"/>
        <end position="1020"/>
    </location>
</feature>
<dbReference type="SUPFAM" id="SSF52540">
    <property type="entry name" value="P-loop containing nucleoside triphosphate hydrolases"/>
    <property type="match status" value="2"/>
</dbReference>
<gene>
    <name evidence="14" type="ORF">PMKS-001082</name>
</gene>
<feature type="region of interest" description="Disordered" evidence="11">
    <location>
        <begin position="1"/>
        <end position="51"/>
    </location>
</feature>
<dbReference type="OrthoDB" id="413460at2759"/>
<evidence type="ECO:0000256" key="10">
    <source>
        <dbReference type="ARBA" id="ARBA00023242"/>
    </source>
</evidence>
<accession>A0A1Q2YDK9</accession>
<dbReference type="InterPro" id="IPR000330">
    <property type="entry name" value="SNF2_N"/>
</dbReference>
<evidence type="ECO:0000256" key="1">
    <source>
        <dbReference type="ARBA" id="ARBA00004123"/>
    </source>
</evidence>
<dbReference type="PANTHER" id="PTHR45629">
    <property type="entry name" value="SNF2/RAD54 FAMILY MEMBER"/>
    <property type="match status" value="1"/>
</dbReference>
<comment type="similarity">
    <text evidence="2">Belongs to the SNF2/RAD54 helicase family.</text>
</comment>
<evidence type="ECO:0000313" key="14">
    <source>
        <dbReference type="EMBL" id="GAV27614.1"/>
    </source>
</evidence>
<dbReference type="SMART" id="SM00490">
    <property type="entry name" value="HELICc"/>
    <property type="match status" value="1"/>
</dbReference>
<organism evidence="14 15">
    <name type="scientific">Pichia membranifaciens</name>
    <dbReference type="NCBI Taxonomy" id="4926"/>
    <lineage>
        <taxon>Eukaryota</taxon>
        <taxon>Fungi</taxon>
        <taxon>Dikarya</taxon>
        <taxon>Ascomycota</taxon>
        <taxon>Saccharomycotina</taxon>
        <taxon>Pichiomycetes</taxon>
        <taxon>Pichiales</taxon>
        <taxon>Pichiaceae</taxon>
        <taxon>Pichia</taxon>
    </lineage>
</organism>
<feature type="compositionally biased region" description="Basic and acidic residues" evidence="11">
    <location>
        <begin position="992"/>
        <end position="1009"/>
    </location>
</feature>
<comment type="caution">
    <text evidence="14">The sequence shown here is derived from an EMBL/GenBank/DDBJ whole genome shotgun (WGS) entry which is preliminary data.</text>
</comment>
<keyword evidence="15" id="KW-1185">Reference proteome</keyword>
<comment type="subcellular location">
    <subcellularLocation>
        <location evidence="1">Nucleus</location>
    </subcellularLocation>
</comment>
<feature type="compositionally biased region" description="Acidic residues" evidence="11">
    <location>
        <begin position="279"/>
        <end position="303"/>
    </location>
</feature>
<dbReference type="EMBL" id="BDGI01000042">
    <property type="protein sequence ID" value="GAV27614.1"/>
    <property type="molecule type" value="Genomic_DNA"/>
</dbReference>
<dbReference type="PROSITE" id="PS51192">
    <property type="entry name" value="HELICASE_ATP_BIND_1"/>
    <property type="match status" value="1"/>
</dbReference>
<dbReference type="GO" id="GO:0016787">
    <property type="term" value="F:hydrolase activity"/>
    <property type="evidence" value="ECO:0007669"/>
    <property type="project" value="UniProtKB-KW"/>
</dbReference>
<dbReference type="Gene3D" id="3.40.50.10810">
    <property type="entry name" value="Tandem AAA-ATPase domain"/>
    <property type="match status" value="1"/>
</dbReference>
<dbReference type="InterPro" id="IPR050496">
    <property type="entry name" value="SNF2_RAD54_helicase_repair"/>
</dbReference>
<feature type="compositionally biased region" description="Polar residues" evidence="11">
    <location>
        <begin position="37"/>
        <end position="51"/>
    </location>
</feature>
<dbReference type="InterPro" id="IPR014001">
    <property type="entry name" value="Helicase_ATP-bd"/>
</dbReference>
<evidence type="ECO:0000256" key="2">
    <source>
        <dbReference type="ARBA" id="ARBA00007025"/>
    </source>
</evidence>
<keyword evidence="4" id="KW-0227">DNA damage</keyword>
<dbReference type="AlphaFoldDB" id="A0A1Q2YDK9"/>
<feature type="compositionally biased region" description="Acidic residues" evidence="11">
    <location>
        <begin position="1"/>
        <end position="10"/>
    </location>
</feature>
<keyword evidence="6" id="KW-0347">Helicase</keyword>
<keyword evidence="8" id="KW-0238">DNA-binding</keyword>
<dbReference type="InterPro" id="IPR049730">
    <property type="entry name" value="SNF2/RAD54-like_C"/>
</dbReference>
<proteinExistence type="inferred from homology"/>
<feature type="region of interest" description="Disordered" evidence="11">
    <location>
        <begin position="1096"/>
        <end position="1127"/>
    </location>
</feature>
<evidence type="ECO:0000256" key="6">
    <source>
        <dbReference type="ARBA" id="ARBA00022806"/>
    </source>
</evidence>
<evidence type="ECO:0000256" key="9">
    <source>
        <dbReference type="ARBA" id="ARBA00023204"/>
    </source>
</evidence>
<feature type="compositionally biased region" description="Polar residues" evidence="11">
    <location>
        <begin position="1110"/>
        <end position="1127"/>
    </location>
</feature>
<dbReference type="Pfam" id="PF25875">
    <property type="entry name" value="WHD_Rad26_CSB"/>
    <property type="match status" value="1"/>
</dbReference>
<dbReference type="GO" id="GO:0006283">
    <property type="term" value="P:transcription-coupled nucleotide-excision repair"/>
    <property type="evidence" value="ECO:0007669"/>
    <property type="project" value="TreeGrafter"/>
</dbReference>
<evidence type="ECO:0000256" key="8">
    <source>
        <dbReference type="ARBA" id="ARBA00023125"/>
    </source>
</evidence>
<dbReference type="PANTHER" id="PTHR45629:SF7">
    <property type="entry name" value="DNA EXCISION REPAIR PROTEIN ERCC-6-RELATED"/>
    <property type="match status" value="1"/>
</dbReference>
<dbReference type="Gene3D" id="3.40.50.300">
    <property type="entry name" value="P-loop containing nucleotide triphosphate hydrolases"/>
    <property type="match status" value="1"/>
</dbReference>
<dbReference type="InterPro" id="IPR058951">
    <property type="entry name" value="WHD_Rad26_CSB-like"/>
</dbReference>
<dbReference type="InterPro" id="IPR001650">
    <property type="entry name" value="Helicase_C-like"/>
</dbReference>
<keyword evidence="7" id="KW-0067">ATP-binding</keyword>
<evidence type="ECO:0000256" key="4">
    <source>
        <dbReference type="ARBA" id="ARBA00022763"/>
    </source>
</evidence>